<evidence type="ECO:0000256" key="4">
    <source>
        <dbReference type="SAM" id="MobiDB-lite"/>
    </source>
</evidence>
<feature type="repeat" description="WD" evidence="3">
    <location>
        <begin position="114"/>
        <end position="153"/>
    </location>
</feature>
<dbReference type="RefSeq" id="XP_072820235.1">
    <property type="nucleotide sequence ID" value="XM_072964134.1"/>
</dbReference>
<protein>
    <submittedName>
        <fullName evidence="7">WD repeat-containing protein 86 isoform X3</fullName>
    </submittedName>
</protein>
<feature type="repeat" description="WD" evidence="3">
    <location>
        <begin position="32"/>
        <end position="73"/>
    </location>
</feature>
<dbReference type="InterPro" id="IPR015943">
    <property type="entry name" value="WD40/YVTN_repeat-like_dom_sf"/>
</dbReference>
<feature type="compositionally biased region" description="Basic residues" evidence="4">
    <location>
        <begin position="310"/>
        <end position="323"/>
    </location>
</feature>
<feature type="region of interest" description="Disordered" evidence="4">
    <location>
        <begin position="306"/>
        <end position="515"/>
    </location>
</feature>
<feature type="chain" id="PRO_5045196227" evidence="5">
    <location>
        <begin position="29"/>
        <end position="515"/>
    </location>
</feature>
<dbReference type="PROSITE" id="PS50082">
    <property type="entry name" value="WD_REPEATS_2"/>
    <property type="match status" value="5"/>
</dbReference>
<dbReference type="InterPro" id="IPR001680">
    <property type="entry name" value="WD40_rpt"/>
</dbReference>
<organism evidence="6 7">
    <name type="scientific">Vicugna pacos</name>
    <name type="common">Alpaca</name>
    <name type="synonym">Lama pacos</name>
    <dbReference type="NCBI Taxonomy" id="30538"/>
    <lineage>
        <taxon>Eukaryota</taxon>
        <taxon>Metazoa</taxon>
        <taxon>Chordata</taxon>
        <taxon>Craniata</taxon>
        <taxon>Vertebrata</taxon>
        <taxon>Euteleostomi</taxon>
        <taxon>Mammalia</taxon>
        <taxon>Eutheria</taxon>
        <taxon>Laurasiatheria</taxon>
        <taxon>Artiodactyla</taxon>
        <taxon>Tylopoda</taxon>
        <taxon>Camelidae</taxon>
        <taxon>Vicugna</taxon>
    </lineage>
</organism>
<dbReference type="PRINTS" id="PR00320">
    <property type="entry name" value="GPROTEINBRPT"/>
</dbReference>
<dbReference type="Gene3D" id="2.130.10.10">
    <property type="entry name" value="YVTN repeat-like/Quinoprotein amine dehydrogenase"/>
    <property type="match status" value="2"/>
</dbReference>
<sequence length="515" mass="55134">MPGRPSLAGRSLLLVLRPISGMGGGGSALKVCADHRGGINWLSLSPDGQRLLTGSEDGTARLWSTADGQCCALLQGHESYVTFCQLEDEAAFTCSADCTIRKWDVLTGQCLQVFRGHTSIVNRILVTNNQLFSSSYDRTARAWNVDKGQVSQEFRGHRNCVLTLAYSAPWDLPGAPCMEEALAGGLLVTGSTDGTAKVWQVASGCCHQTLRGHTGAVLCLVLDTPSHTAFTGSTDATIRAWDILSGEQLRVFREHQGSVICLERFGGAAETPPCSQRHQCAVPTLHPPPPAGEPARVLRQRGQDGQVLASRHRGERAHLRGPRTQRERPQVPRGYLVHGQRGRPRARLRRPVRSAAEGVPRPRLHHQLHPGARPGALHRLARWRPAPLGRARPPARPAAAPRRPQAQPLAPLQQQGGLRRRRAPAAGLRPTGPPPHRPAEGARPAGTEGTRAAGAAFPPRRGTSEARREGCAHPRPPPSLPAPPPARAPGEPSPQPASPPTRDLPGVSSPSARGA</sequence>
<dbReference type="GeneID" id="102535432"/>
<keyword evidence="6" id="KW-1185">Reference proteome</keyword>
<feature type="compositionally biased region" description="Basic and acidic residues" evidence="4">
    <location>
        <begin position="462"/>
        <end position="472"/>
    </location>
</feature>
<feature type="repeat" description="WD" evidence="3">
    <location>
        <begin position="184"/>
        <end position="209"/>
    </location>
</feature>
<dbReference type="Proteomes" id="UP001652581">
    <property type="component" value="Chromosome 7"/>
</dbReference>
<keyword evidence="1 3" id="KW-0853">WD repeat</keyword>
<dbReference type="PROSITE" id="PS50294">
    <property type="entry name" value="WD_REPEATS_REGION"/>
    <property type="match status" value="2"/>
</dbReference>
<dbReference type="InterPro" id="IPR019775">
    <property type="entry name" value="WD40_repeat_CS"/>
</dbReference>
<accession>A0ABM5DH55</accession>
<evidence type="ECO:0000313" key="6">
    <source>
        <dbReference type="Proteomes" id="UP001652581"/>
    </source>
</evidence>
<proteinExistence type="predicted"/>
<feature type="repeat" description="WD" evidence="3">
    <location>
        <begin position="74"/>
        <end position="113"/>
    </location>
</feature>
<evidence type="ECO:0000256" key="1">
    <source>
        <dbReference type="ARBA" id="ARBA00022574"/>
    </source>
</evidence>
<feature type="compositionally biased region" description="Basic residues" evidence="4">
    <location>
        <begin position="340"/>
        <end position="352"/>
    </location>
</feature>
<keyword evidence="2" id="KW-0677">Repeat</keyword>
<gene>
    <name evidence="7" type="primary">WDR86</name>
</gene>
<dbReference type="SMART" id="SM00320">
    <property type="entry name" value="WD40"/>
    <property type="match status" value="5"/>
</dbReference>
<feature type="compositionally biased region" description="Low complexity" evidence="4">
    <location>
        <begin position="383"/>
        <end position="417"/>
    </location>
</feature>
<evidence type="ECO:0000313" key="7">
    <source>
        <dbReference type="RefSeq" id="XP_072820235.1"/>
    </source>
</evidence>
<feature type="compositionally biased region" description="Pro residues" evidence="4">
    <location>
        <begin position="474"/>
        <end position="499"/>
    </location>
</feature>
<evidence type="ECO:0000256" key="3">
    <source>
        <dbReference type="PROSITE-ProRule" id="PRU00221"/>
    </source>
</evidence>
<dbReference type="InterPro" id="IPR036322">
    <property type="entry name" value="WD40_repeat_dom_sf"/>
</dbReference>
<evidence type="ECO:0000256" key="5">
    <source>
        <dbReference type="SAM" id="SignalP"/>
    </source>
</evidence>
<feature type="repeat" description="WD" evidence="3">
    <location>
        <begin position="210"/>
        <end position="251"/>
    </location>
</feature>
<evidence type="ECO:0000256" key="2">
    <source>
        <dbReference type="ARBA" id="ARBA00022737"/>
    </source>
</evidence>
<dbReference type="PANTHER" id="PTHR44489:SF11">
    <property type="entry name" value="WD REPEAT DOMAIN 86"/>
    <property type="match status" value="1"/>
</dbReference>
<dbReference type="CDD" id="cd00200">
    <property type="entry name" value="WD40"/>
    <property type="match status" value="1"/>
</dbReference>
<keyword evidence="5" id="KW-0732">Signal</keyword>
<dbReference type="PROSITE" id="PS00678">
    <property type="entry name" value="WD_REPEATS_1"/>
    <property type="match status" value="2"/>
</dbReference>
<dbReference type="InterPro" id="IPR020472">
    <property type="entry name" value="WD40_PAC1"/>
</dbReference>
<dbReference type="Pfam" id="PF00400">
    <property type="entry name" value="WD40"/>
    <property type="match status" value="5"/>
</dbReference>
<name>A0ABM5DH55_VICPA</name>
<dbReference type="InterPro" id="IPR044715">
    <property type="entry name" value="WDR86-like"/>
</dbReference>
<dbReference type="SUPFAM" id="SSF50978">
    <property type="entry name" value="WD40 repeat-like"/>
    <property type="match status" value="1"/>
</dbReference>
<feature type="signal peptide" evidence="5">
    <location>
        <begin position="1"/>
        <end position="28"/>
    </location>
</feature>
<feature type="compositionally biased region" description="Low complexity" evidence="4">
    <location>
        <begin position="441"/>
        <end position="461"/>
    </location>
</feature>
<dbReference type="PANTHER" id="PTHR44489">
    <property type="match status" value="1"/>
</dbReference>
<reference evidence="7" key="1">
    <citation type="submission" date="2025-08" db="UniProtKB">
        <authorList>
            <consortium name="RefSeq"/>
        </authorList>
    </citation>
    <scope>IDENTIFICATION</scope>
</reference>